<name>A0A3M6TRN8_POCDA</name>
<feature type="transmembrane region" description="Helical" evidence="1">
    <location>
        <begin position="144"/>
        <end position="165"/>
    </location>
</feature>
<evidence type="ECO:0000313" key="2">
    <source>
        <dbReference type="EMBL" id="RMX43928.1"/>
    </source>
</evidence>
<proteinExistence type="predicted"/>
<keyword evidence="1" id="KW-1133">Transmembrane helix</keyword>
<dbReference type="EMBL" id="RCHS01003097">
    <property type="protein sequence ID" value="RMX43928.1"/>
    <property type="molecule type" value="Genomic_DNA"/>
</dbReference>
<keyword evidence="1" id="KW-0812">Transmembrane</keyword>
<evidence type="ECO:0000313" key="3">
    <source>
        <dbReference type="Proteomes" id="UP000275408"/>
    </source>
</evidence>
<evidence type="ECO:0000256" key="1">
    <source>
        <dbReference type="SAM" id="Phobius"/>
    </source>
</evidence>
<keyword evidence="1" id="KW-0472">Membrane</keyword>
<sequence length="200" mass="21480">MVQVTPAIVAEKFSLTNTTAIAILNTRAALTWVTGSSLATCATAPLRNATVSASTYSTFTRNTVHTSVHNAAKDSPSLQASTNTHEFTAAKDPTSVPIVQKPSLLPPYCARTSVNTAERNPSSANIVGVHLHHMQRMTVTCGEIIKLIVAIGIGLLSSLAYCNLATSILKWLHLKNNECKQQLSLLTFAQDSSTVFHYID</sequence>
<reference evidence="2 3" key="1">
    <citation type="journal article" date="2018" name="Sci. Rep.">
        <title>Comparative analysis of the Pocillopora damicornis genome highlights role of immune system in coral evolution.</title>
        <authorList>
            <person name="Cunning R."/>
            <person name="Bay R.A."/>
            <person name="Gillette P."/>
            <person name="Baker A.C."/>
            <person name="Traylor-Knowles N."/>
        </authorList>
    </citation>
    <scope>NUCLEOTIDE SEQUENCE [LARGE SCALE GENOMIC DNA]</scope>
    <source>
        <strain evidence="2">RSMAS</strain>
        <tissue evidence="2">Whole animal</tissue>
    </source>
</reference>
<comment type="caution">
    <text evidence="2">The sequence shown here is derived from an EMBL/GenBank/DDBJ whole genome shotgun (WGS) entry which is preliminary data.</text>
</comment>
<dbReference type="AlphaFoldDB" id="A0A3M6TRN8"/>
<organism evidence="2 3">
    <name type="scientific">Pocillopora damicornis</name>
    <name type="common">Cauliflower coral</name>
    <name type="synonym">Millepora damicornis</name>
    <dbReference type="NCBI Taxonomy" id="46731"/>
    <lineage>
        <taxon>Eukaryota</taxon>
        <taxon>Metazoa</taxon>
        <taxon>Cnidaria</taxon>
        <taxon>Anthozoa</taxon>
        <taxon>Hexacorallia</taxon>
        <taxon>Scleractinia</taxon>
        <taxon>Astrocoeniina</taxon>
        <taxon>Pocilloporidae</taxon>
        <taxon>Pocillopora</taxon>
    </lineage>
</organism>
<gene>
    <name evidence="2" type="ORF">pdam_00011272</name>
</gene>
<accession>A0A3M6TRN8</accession>
<protein>
    <submittedName>
        <fullName evidence="2">Uncharacterized protein</fullName>
    </submittedName>
</protein>
<dbReference type="Proteomes" id="UP000275408">
    <property type="component" value="Unassembled WGS sequence"/>
</dbReference>
<keyword evidence="3" id="KW-1185">Reference proteome</keyword>